<dbReference type="Pfam" id="PF02563">
    <property type="entry name" value="Poly_export"/>
    <property type="match status" value="1"/>
</dbReference>
<keyword evidence="6" id="KW-1185">Reference proteome</keyword>
<dbReference type="EMBL" id="CP018632">
    <property type="protein sequence ID" value="ASJ74978.1"/>
    <property type="molecule type" value="Genomic_DNA"/>
</dbReference>
<dbReference type="InterPro" id="IPR049712">
    <property type="entry name" value="Poly_export"/>
</dbReference>
<keyword evidence="1 2" id="KW-0732">Signal</keyword>
<dbReference type="AlphaFoldDB" id="A0A2Z2NYY2"/>
<dbReference type="InterPro" id="IPR017477">
    <property type="entry name" value="PEP-CTERM_polysacc_export"/>
</dbReference>
<protein>
    <submittedName>
        <fullName evidence="5">Uncharacterized protein</fullName>
    </submittedName>
</protein>
<dbReference type="InterPro" id="IPR019554">
    <property type="entry name" value="Soluble_ligand-bd"/>
</dbReference>
<feature type="chain" id="PRO_5016317533" evidence="2">
    <location>
        <begin position="21"/>
        <end position="208"/>
    </location>
</feature>
<sequence length="208" mass="22639">MNTTRAITLLLLTYMLASCATSRGPLSEDERPPEIQASAAPEFRLGTGDVLSVSVWKNPDLSVRVPVRPDGYISVPLVGDVLAGGRTPAEVSKETERKLTKFIRTPKVSVIVEEIPSAEFQNRVRVVGGVAEPKSISHRDGMTVIDLVLEAGGVNEFSSPNSAKLYRTTDGVARVYNVYLTDILSEGILETNYPLVPGDVITIPERRF</sequence>
<accession>A0A2Z2NYY2</accession>
<dbReference type="PANTHER" id="PTHR33619:SF3">
    <property type="entry name" value="POLYSACCHARIDE EXPORT PROTEIN GFCE-RELATED"/>
    <property type="match status" value="1"/>
</dbReference>
<evidence type="ECO:0000259" key="4">
    <source>
        <dbReference type="Pfam" id="PF10531"/>
    </source>
</evidence>
<dbReference type="GO" id="GO:0015159">
    <property type="term" value="F:polysaccharide transmembrane transporter activity"/>
    <property type="evidence" value="ECO:0007669"/>
    <property type="project" value="InterPro"/>
</dbReference>
<name>A0A2Z2NYY2_9GAMM</name>
<gene>
    <name evidence="5" type="ORF">IMCC3135_24555</name>
</gene>
<dbReference type="Gene3D" id="3.30.1950.10">
    <property type="entry name" value="wza like domain"/>
    <property type="match status" value="1"/>
</dbReference>
<evidence type="ECO:0000313" key="5">
    <source>
        <dbReference type="EMBL" id="ASJ74978.1"/>
    </source>
</evidence>
<dbReference type="NCBIfam" id="TIGR03027">
    <property type="entry name" value="pepcterm_export"/>
    <property type="match status" value="1"/>
</dbReference>
<dbReference type="KEGG" id="gai:IMCC3135_24555"/>
<dbReference type="Gene3D" id="3.10.560.10">
    <property type="entry name" value="Outer membrane lipoprotein wza domain like"/>
    <property type="match status" value="1"/>
</dbReference>
<dbReference type="Proteomes" id="UP000250079">
    <property type="component" value="Chromosome"/>
</dbReference>
<feature type="domain" description="Polysaccharide export protein N-terminal" evidence="3">
    <location>
        <begin position="38"/>
        <end position="112"/>
    </location>
</feature>
<organism evidence="5 6">
    <name type="scientific">Granulosicoccus antarcticus IMCC3135</name>
    <dbReference type="NCBI Taxonomy" id="1192854"/>
    <lineage>
        <taxon>Bacteria</taxon>
        <taxon>Pseudomonadati</taxon>
        <taxon>Pseudomonadota</taxon>
        <taxon>Gammaproteobacteria</taxon>
        <taxon>Chromatiales</taxon>
        <taxon>Granulosicoccaceae</taxon>
        <taxon>Granulosicoccus</taxon>
    </lineage>
</organism>
<dbReference type="InterPro" id="IPR003715">
    <property type="entry name" value="Poly_export_N"/>
</dbReference>
<evidence type="ECO:0000259" key="3">
    <source>
        <dbReference type="Pfam" id="PF02563"/>
    </source>
</evidence>
<dbReference type="RefSeq" id="WP_088919943.1">
    <property type="nucleotide sequence ID" value="NZ_CP018632.1"/>
</dbReference>
<dbReference type="OrthoDB" id="9808421at2"/>
<evidence type="ECO:0000313" key="6">
    <source>
        <dbReference type="Proteomes" id="UP000250079"/>
    </source>
</evidence>
<proteinExistence type="predicted"/>
<feature type="signal peptide" evidence="2">
    <location>
        <begin position="1"/>
        <end position="20"/>
    </location>
</feature>
<dbReference type="PROSITE" id="PS51257">
    <property type="entry name" value="PROKAR_LIPOPROTEIN"/>
    <property type="match status" value="1"/>
</dbReference>
<dbReference type="Pfam" id="PF10531">
    <property type="entry name" value="SLBB"/>
    <property type="match status" value="1"/>
</dbReference>
<reference evidence="5 6" key="1">
    <citation type="submission" date="2016-12" db="EMBL/GenBank/DDBJ databases">
        <authorList>
            <person name="Song W.-J."/>
            <person name="Kurnit D.M."/>
        </authorList>
    </citation>
    <scope>NUCLEOTIDE SEQUENCE [LARGE SCALE GENOMIC DNA]</scope>
    <source>
        <strain evidence="5 6">IMCC3135</strain>
    </source>
</reference>
<evidence type="ECO:0000256" key="1">
    <source>
        <dbReference type="ARBA" id="ARBA00022729"/>
    </source>
</evidence>
<feature type="domain" description="Soluble ligand binding" evidence="4">
    <location>
        <begin position="123"/>
        <end position="171"/>
    </location>
</feature>
<dbReference type="PANTHER" id="PTHR33619">
    <property type="entry name" value="POLYSACCHARIDE EXPORT PROTEIN GFCE-RELATED"/>
    <property type="match status" value="1"/>
</dbReference>
<evidence type="ECO:0000256" key="2">
    <source>
        <dbReference type="SAM" id="SignalP"/>
    </source>
</evidence>